<feature type="transmembrane region" description="Helical" evidence="3">
    <location>
        <begin position="362"/>
        <end position="383"/>
    </location>
</feature>
<keyword evidence="3" id="KW-1133">Transmembrane helix</keyword>
<proteinExistence type="inferred from homology"/>
<evidence type="ECO:0000256" key="1">
    <source>
        <dbReference type="ARBA" id="ARBA00005278"/>
    </source>
</evidence>
<comment type="similarity">
    <text evidence="1">Belongs to the GerABKA family.</text>
</comment>
<dbReference type="EMBL" id="CP090978">
    <property type="protein sequence ID" value="UJF34051.1"/>
    <property type="molecule type" value="Genomic_DNA"/>
</dbReference>
<dbReference type="Pfam" id="PF03323">
    <property type="entry name" value="GerA"/>
    <property type="match status" value="1"/>
</dbReference>
<gene>
    <name evidence="4" type="ORF">L0M14_02075</name>
</gene>
<keyword evidence="2 3" id="KW-0472">Membrane</keyword>
<reference evidence="4 5" key="1">
    <citation type="journal article" date="2024" name="Int. J. Syst. Evol. Microbiol.">
        <title>Paenibacillus hexagrammi sp. nov., a novel bacterium isolated from the gut content of Hexagrammos agrammus.</title>
        <authorList>
            <person name="Jung H.K."/>
            <person name="Kim D.G."/>
            <person name="Zin H."/>
            <person name="Park J."/>
            <person name="Jung H."/>
            <person name="Kim Y.O."/>
            <person name="Kong H.J."/>
            <person name="Kim J.W."/>
            <person name="Kim Y.S."/>
        </authorList>
    </citation>
    <scope>NUCLEOTIDE SEQUENCE [LARGE SCALE GENOMIC DNA]</scope>
    <source>
        <strain evidence="4 5">YPD9-1</strain>
    </source>
</reference>
<dbReference type="PANTHER" id="PTHR22550">
    <property type="entry name" value="SPORE GERMINATION PROTEIN"/>
    <property type="match status" value="1"/>
</dbReference>
<organism evidence="4 5">
    <name type="scientific">Paenibacillus hexagrammi</name>
    <dbReference type="NCBI Taxonomy" id="2908839"/>
    <lineage>
        <taxon>Bacteria</taxon>
        <taxon>Bacillati</taxon>
        <taxon>Bacillota</taxon>
        <taxon>Bacilli</taxon>
        <taxon>Bacillales</taxon>
        <taxon>Paenibacillaceae</taxon>
        <taxon>Paenibacillus</taxon>
    </lineage>
</organism>
<feature type="transmembrane region" description="Helical" evidence="3">
    <location>
        <begin position="231"/>
        <end position="249"/>
    </location>
</feature>
<evidence type="ECO:0000313" key="5">
    <source>
        <dbReference type="Proteomes" id="UP001649230"/>
    </source>
</evidence>
<keyword evidence="3" id="KW-0812">Transmembrane</keyword>
<keyword evidence="5" id="KW-1185">Reference proteome</keyword>
<dbReference type="PANTHER" id="PTHR22550:SF5">
    <property type="entry name" value="LEUCINE ZIPPER PROTEIN 4"/>
    <property type="match status" value="1"/>
</dbReference>
<dbReference type="InterPro" id="IPR050768">
    <property type="entry name" value="UPF0353/GerABKA_families"/>
</dbReference>
<dbReference type="Proteomes" id="UP001649230">
    <property type="component" value="Chromosome"/>
</dbReference>
<feature type="transmembrane region" description="Helical" evidence="3">
    <location>
        <begin position="270"/>
        <end position="292"/>
    </location>
</feature>
<dbReference type="RefSeq" id="WP_235120442.1">
    <property type="nucleotide sequence ID" value="NZ_CP090978.1"/>
</dbReference>
<dbReference type="PIRSF" id="PIRSF005690">
    <property type="entry name" value="GerBA"/>
    <property type="match status" value="1"/>
</dbReference>
<dbReference type="InterPro" id="IPR004995">
    <property type="entry name" value="Spore_Ger"/>
</dbReference>
<evidence type="ECO:0000256" key="3">
    <source>
        <dbReference type="SAM" id="Phobius"/>
    </source>
</evidence>
<evidence type="ECO:0000313" key="4">
    <source>
        <dbReference type="EMBL" id="UJF34051.1"/>
    </source>
</evidence>
<evidence type="ECO:0000256" key="2">
    <source>
        <dbReference type="ARBA" id="ARBA00023136"/>
    </source>
</evidence>
<feature type="transmembrane region" description="Helical" evidence="3">
    <location>
        <begin position="312"/>
        <end position="330"/>
    </location>
</feature>
<protein>
    <submittedName>
        <fullName evidence="4">Spore germination protein</fullName>
    </submittedName>
</protein>
<sequence>MSNDNLIVNRIKMNLSSSADLNVQHVDNGSFEMDVLFLGSMIEAQQIQSFVSTPLLRSDSFERFKTAFLAFGAESIEDVSEIVPRMLNGYVIVVYYSEVYGLPIKKALNDSPEATQTENTVLGPNKSFTENIMVNMAIVRSRYFRKELSSQEFDIGSVTKTSVMMMYDASFANEELLNKVRRRLSEIEVDVLQSAGQLEKLINKQKYSLFPTMMITERPDRVVLNLAHGKIVLFIQGTPFALILPAVFFDFMAAMDDLYQSFWISRALVVLRYIGLFITILLPAIYVSIVSYNPEFFRVQLTLSISGSRAAVPYPSYVEVAIMLFMIEALMEASLRLPKFIGSTATTVGGLILGQAAQQAGLVSSIMIIITSAVAISNFVIPINSMSFAMRFVKYILILLASFFGLIGTMAGLFMLIGYLASLRSFGEPYLKLFIGERNVSFPKSEGDTD</sequence>
<accession>A0ABY3SLU6</accession>
<name>A0ABY3SLU6_9BACL</name>
<feature type="transmembrane region" description="Helical" evidence="3">
    <location>
        <begin position="395"/>
        <end position="421"/>
    </location>
</feature>